<evidence type="ECO:0000313" key="1">
    <source>
        <dbReference type="EMBL" id="KAF2530466.1"/>
    </source>
</evidence>
<reference evidence="2" key="1">
    <citation type="submission" date="2019-12" db="EMBL/GenBank/DDBJ databases">
        <title>Genome sequencing and annotation of Brassica cretica.</title>
        <authorList>
            <person name="Studholme D.J."/>
            <person name="Sarris P.F."/>
        </authorList>
    </citation>
    <scope>NUCLEOTIDE SEQUENCE</scope>
    <source>
        <strain evidence="2">PFS-001/15</strain>
        <strain evidence="1">PFS-102/07</strain>
        <tissue evidence="2">Leaf</tissue>
    </source>
</reference>
<protein>
    <submittedName>
        <fullName evidence="2">Uncharacterized protein</fullName>
    </submittedName>
</protein>
<dbReference type="Proteomes" id="UP000712281">
    <property type="component" value="Unassembled WGS sequence"/>
</dbReference>
<sequence length="86" mass="9892">MAFRCCMRPVVSVDIYSVDQWWLLVRFTAGLRFCKAVCVYGINQLEQCFRGGQNYRAWSHGISKILSPFGNAGLMVRLWPLLYPVS</sequence>
<accession>A0A8S9H5J4</accession>
<dbReference type="EMBL" id="QGKW02001988">
    <property type="protein sequence ID" value="KAF2553845.1"/>
    <property type="molecule type" value="Genomic_DNA"/>
</dbReference>
<evidence type="ECO:0000313" key="2">
    <source>
        <dbReference type="EMBL" id="KAF2553845.1"/>
    </source>
</evidence>
<dbReference type="AlphaFoldDB" id="A0A8S9H5J4"/>
<name>A0A8S9H5J4_BRACR</name>
<gene>
    <name evidence="2" type="ORF">F2Q68_00035689</name>
    <name evidence="1" type="ORF">F2Q70_00031275</name>
</gene>
<comment type="caution">
    <text evidence="2">The sequence shown here is derived from an EMBL/GenBank/DDBJ whole genome shotgun (WGS) entry which is preliminary data.</text>
</comment>
<organism evidence="2 3">
    <name type="scientific">Brassica cretica</name>
    <name type="common">Mustard</name>
    <dbReference type="NCBI Taxonomy" id="69181"/>
    <lineage>
        <taxon>Eukaryota</taxon>
        <taxon>Viridiplantae</taxon>
        <taxon>Streptophyta</taxon>
        <taxon>Embryophyta</taxon>
        <taxon>Tracheophyta</taxon>
        <taxon>Spermatophyta</taxon>
        <taxon>Magnoliopsida</taxon>
        <taxon>eudicotyledons</taxon>
        <taxon>Gunneridae</taxon>
        <taxon>Pentapetalae</taxon>
        <taxon>rosids</taxon>
        <taxon>malvids</taxon>
        <taxon>Brassicales</taxon>
        <taxon>Brassicaceae</taxon>
        <taxon>Brassiceae</taxon>
        <taxon>Brassica</taxon>
    </lineage>
</organism>
<proteinExistence type="predicted"/>
<dbReference type="EMBL" id="QGKY02002305">
    <property type="protein sequence ID" value="KAF2530466.1"/>
    <property type="molecule type" value="Genomic_DNA"/>
</dbReference>
<evidence type="ECO:0000313" key="3">
    <source>
        <dbReference type="Proteomes" id="UP000712281"/>
    </source>
</evidence>